<dbReference type="EMBL" id="VEWN01000016">
    <property type="protein sequence ID" value="KAA1053270.1"/>
    <property type="molecule type" value="Genomic_DNA"/>
</dbReference>
<evidence type="ECO:0000313" key="1">
    <source>
        <dbReference type="EMBL" id="KAA1053270.1"/>
    </source>
</evidence>
<reference evidence="1 2" key="1">
    <citation type="submission" date="2019-07" db="EMBL/GenBank/DDBJ databases">
        <title>Genome sequencing of the stress-tolerant strain Azospirillum brasilense Az19.</title>
        <authorList>
            <person name="Maroniche G.A."/>
            <person name="Garcia J.E."/>
            <person name="Pagnussat L."/>
            <person name="Amenta M."/>
            <person name="Creus C.M."/>
        </authorList>
    </citation>
    <scope>NUCLEOTIDE SEQUENCE [LARGE SCALE GENOMIC DNA]</scope>
    <source>
        <strain evidence="1 2">Az19</strain>
    </source>
</reference>
<comment type="caution">
    <text evidence="1">The sequence shown here is derived from an EMBL/GenBank/DDBJ whole genome shotgun (WGS) entry which is preliminary data.</text>
</comment>
<name>A0A5B0KNX7_9PROT</name>
<sequence>MERWGVRRDVWKGEENRARSVRRRKGCRHAVRLAGKPLKS</sequence>
<proteinExistence type="predicted"/>
<evidence type="ECO:0000313" key="2">
    <source>
        <dbReference type="Proteomes" id="UP000325333"/>
    </source>
</evidence>
<gene>
    <name evidence="1" type="ORF">FH063_002883</name>
</gene>
<protein>
    <submittedName>
        <fullName evidence="1">Uncharacterized protein</fullName>
    </submittedName>
</protein>
<accession>A0A5B0KNX7</accession>
<dbReference type="AlphaFoldDB" id="A0A5B0KNX7"/>
<dbReference type="Proteomes" id="UP000325333">
    <property type="component" value="Unassembled WGS sequence"/>
</dbReference>
<organism evidence="1 2">
    <name type="scientific">Azospirillum argentinense</name>
    <dbReference type="NCBI Taxonomy" id="2970906"/>
    <lineage>
        <taxon>Bacteria</taxon>
        <taxon>Pseudomonadati</taxon>
        <taxon>Pseudomonadota</taxon>
        <taxon>Alphaproteobacteria</taxon>
        <taxon>Rhodospirillales</taxon>
        <taxon>Azospirillaceae</taxon>
        <taxon>Azospirillum</taxon>
    </lineage>
</organism>